<reference evidence="1" key="1">
    <citation type="submission" date="2019-11" db="EMBL/GenBank/DDBJ databases">
        <title>Nori genome reveals adaptations in red seaweeds to the harsh intertidal environment.</title>
        <authorList>
            <person name="Wang D."/>
            <person name="Mao Y."/>
        </authorList>
    </citation>
    <scope>NUCLEOTIDE SEQUENCE</scope>
    <source>
        <tissue evidence="1">Gametophyte</tissue>
    </source>
</reference>
<accession>A0ACC3CGB2</accession>
<gene>
    <name evidence="1" type="ORF">I4F81_011774</name>
</gene>
<name>A0ACC3CGB2_PYRYE</name>
<protein>
    <submittedName>
        <fullName evidence="1">Uncharacterized protein</fullName>
    </submittedName>
</protein>
<organism evidence="1 2">
    <name type="scientific">Pyropia yezoensis</name>
    <name type="common">Susabi-nori</name>
    <name type="synonym">Porphyra yezoensis</name>
    <dbReference type="NCBI Taxonomy" id="2788"/>
    <lineage>
        <taxon>Eukaryota</taxon>
        <taxon>Rhodophyta</taxon>
        <taxon>Bangiophyceae</taxon>
        <taxon>Bangiales</taxon>
        <taxon>Bangiaceae</taxon>
        <taxon>Pyropia</taxon>
    </lineage>
</organism>
<evidence type="ECO:0000313" key="1">
    <source>
        <dbReference type="EMBL" id="KAK1869296.1"/>
    </source>
</evidence>
<comment type="caution">
    <text evidence="1">The sequence shown here is derived from an EMBL/GenBank/DDBJ whole genome shotgun (WGS) entry which is preliminary data.</text>
</comment>
<sequence>MRRRRLHAVTTAGLATAAAAVAAVAGSAVAGPYDNCRTVIAAWTADLPYAIPPAGRWGLGGTSPRAPRTPFGLLFGPASVLPPVASRWLDLVTAPDYAAAMRVADEMLAALRGATYAGVPLHEVSVYQLAIAEGLSPEELALSAATSAGSTVAAQAAVANVLAETIRGIATRRAPVDGPVDYVVPVAADASGSGVRRTGMGSIVSGLLDAATAAGVRVFYDHRLVLARRWGPAVVLGFDNNRVVLSGRRLFLNMAKPDIAALGAASLPVAGGTPAFRRALASLRVYGLSKAYCAWADAWWLSLNATAGVTGSGGPTVSLRYHDGSVTCADAATRTGCSGALLVSYNIGDTAGAASGGFLASYDAAGLTATSGTDAPRLLTAGALTPRGRLLWEALHADLRRAHDPLLAAAGIPGGVPDAAACVTAGWVDRGVHVATPSGGGAGHPDDALEAFAAPLGAATPRRAPVHLVGEAYSQEHAWAEGALRSAERALHHGVGLPRPPWMDGLLHESVVVQFNRGDR</sequence>
<evidence type="ECO:0000313" key="2">
    <source>
        <dbReference type="Proteomes" id="UP000798662"/>
    </source>
</evidence>
<keyword evidence="2" id="KW-1185">Reference proteome</keyword>
<proteinExistence type="predicted"/>
<dbReference type="Proteomes" id="UP000798662">
    <property type="component" value="Chromosome 3"/>
</dbReference>
<dbReference type="EMBL" id="CM020620">
    <property type="protein sequence ID" value="KAK1869296.1"/>
    <property type="molecule type" value="Genomic_DNA"/>
</dbReference>